<dbReference type="SUPFAM" id="SSF55729">
    <property type="entry name" value="Acyl-CoA N-acyltransferases (Nat)"/>
    <property type="match status" value="1"/>
</dbReference>
<dbReference type="InterPro" id="IPR000182">
    <property type="entry name" value="GNAT_dom"/>
</dbReference>
<gene>
    <name evidence="17" type="ORF">UU65_C0001G0122</name>
</gene>
<evidence type="ECO:0000256" key="9">
    <source>
        <dbReference type="ARBA" id="ARBA00022884"/>
    </source>
</evidence>
<evidence type="ECO:0000313" key="18">
    <source>
        <dbReference type="Proteomes" id="UP000033869"/>
    </source>
</evidence>
<dbReference type="GO" id="GO:0046872">
    <property type="term" value="F:metal ion binding"/>
    <property type="evidence" value="ECO:0007669"/>
    <property type="project" value="UniProtKB-KW"/>
</dbReference>
<accession>A0A0G0WCE2</accession>
<dbReference type="CDD" id="cd01335">
    <property type="entry name" value="Radical_SAM"/>
    <property type="match status" value="1"/>
</dbReference>
<keyword evidence="7" id="KW-0819">tRNA processing</keyword>
<dbReference type="PIRSF" id="PIRSF005669">
    <property type="entry name" value="Hist_AcTrfase_ELP3"/>
    <property type="match status" value="1"/>
</dbReference>
<evidence type="ECO:0000256" key="6">
    <source>
        <dbReference type="ARBA" id="ARBA00022691"/>
    </source>
</evidence>
<evidence type="ECO:0000256" key="1">
    <source>
        <dbReference type="ARBA" id="ARBA00005217"/>
    </source>
</evidence>
<dbReference type="Pfam" id="PF16199">
    <property type="entry name" value="Radical_SAM_C"/>
    <property type="match status" value="1"/>
</dbReference>
<evidence type="ECO:0000256" key="13">
    <source>
        <dbReference type="ARBA" id="ARBA00044771"/>
    </source>
</evidence>
<keyword evidence="3" id="KW-0004">4Fe-4S</keyword>
<evidence type="ECO:0000256" key="10">
    <source>
        <dbReference type="ARBA" id="ARBA00023004"/>
    </source>
</evidence>
<feature type="binding site" evidence="15">
    <location>
        <position position="107"/>
    </location>
    <ligand>
        <name>[4Fe-4S] cluster</name>
        <dbReference type="ChEBI" id="CHEBI:49883"/>
        <note>4Fe-4S-S-AdoMet</note>
    </ligand>
</feature>
<dbReference type="Proteomes" id="UP000033869">
    <property type="component" value="Unassembled WGS sequence"/>
</dbReference>
<comment type="catalytic activity">
    <reaction evidence="14">
        <text>uridine(34) in tRNA + acetyl-CoA + S-adenosyl-L-methionine + H2O = 5-(carboxymethyl)uridine(34) in tRNA + 5'-deoxyadenosine + L-methionine + CoA + 2 H(+)</text>
        <dbReference type="Rhea" id="RHEA:61020"/>
        <dbReference type="Rhea" id="RHEA-COMP:10407"/>
        <dbReference type="Rhea" id="RHEA-COMP:11727"/>
        <dbReference type="ChEBI" id="CHEBI:15377"/>
        <dbReference type="ChEBI" id="CHEBI:15378"/>
        <dbReference type="ChEBI" id="CHEBI:17319"/>
        <dbReference type="ChEBI" id="CHEBI:57287"/>
        <dbReference type="ChEBI" id="CHEBI:57288"/>
        <dbReference type="ChEBI" id="CHEBI:57844"/>
        <dbReference type="ChEBI" id="CHEBI:59789"/>
        <dbReference type="ChEBI" id="CHEBI:65315"/>
        <dbReference type="ChEBI" id="CHEBI:74882"/>
        <dbReference type="EC" id="2.3.1.311"/>
    </reaction>
    <physiologicalReaction direction="left-to-right" evidence="14">
        <dbReference type="Rhea" id="RHEA:61021"/>
    </physiologicalReaction>
</comment>
<keyword evidence="4" id="KW-0820">tRNA-binding</keyword>
<reference evidence="17 18" key="1">
    <citation type="journal article" date="2015" name="Nature">
        <title>rRNA introns, odd ribosomes, and small enigmatic genomes across a large radiation of phyla.</title>
        <authorList>
            <person name="Brown C.T."/>
            <person name="Hug L.A."/>
            <person name="Thomas B.C."/>
            <person name="Sharon I."/>
            <person name="Castelle C.J."/>
            <person name="Singh A."/>
            <person name="Wilkins M.J."/>
            <person name="Williams K.H."/>
            <person name="Banfield J.F."/>
        </authorList>
    </citation>
    <scope>NUCLEOTIDE SEQUENCE [LARGE SCALE GENOMIC DNA]</scope>
</reference>
<comment type="cofactor">
    <cofactor evidence="15">
        <name>[4Fe-4S] cluster</name>
        <dbReference type="ChEBI" id="CHEBI:49883"/>
    </cofactor>
    <text evidence="15">Binds 1 [4Fe-4S] cluster. The cluster is coordinated with 3 cysteines and an exchangeable S-adenosyl-L-methionine.</text>
</comment>
<comment type="similarity">
    <text evidence="2">Belongs to the ELP3 family.</text>
</comment>
<dbReference type="SFLD" id="SFLDS00029">
    <property type="entry name" value="Radical_SAM"/>
    <property type="match status" value="1"/>
</dbReference>
<evidence type="ECO:0000256" key="14">
    <source>
        <dbReference type="ARBA" id="ARBA00047372"/>
    </source>
</evidence>
<keyword evidence="6" id="KW-0949">S-adenosyl-L-methionine</keyword>
<comment type="pathway">
    <text evidence="1">tRNA modification.</text>
</comment>
<dbReference type="GO" id="GO:0033588">
    <property type="term" value="C:elongator holoenzyme complex"/>
    <property type="evidence" value="ECO:0007669"/>
    <property type="project" value="TreeGrafter"/>
</dbReference>
<comment type="caution">
    <text evidence="17">The sequence shown here is derived from an EMBL/GenBank/DDBJ whole genome shotgun (WGS) entry which is preliminary data.</text>
</comment>
<dbReference type="PROSITE" id="PS51918">
    <property type="entry name" value="RADICAL_SAM"/>
    <property type="match status" value="1"/>
</dbReference>
<evidence type="ECO:0000256" key="2">
    <source>
        <dbReference type="ARBA" id="ARBA00005494"/>
    </source>
</evidence>
<dbReference type="InterPro" id="IPR007197">
    <property type="entry name" value="rSAM"/>
</dbReference>
<evidence type="ECO:0000256" key="8">
    <source>
        <dbReference type="ARBA" id="ARBA00022723"/>
    </source>
</evidence>
<evidence type="ECO:0000256" key="15">
    <source>
        <dbReference type="PIRSR" id="PIRSR005669-1"/>
    </source>
</evidence>
<dbReference type="GO" id="GO:0005737">
    <property type="term" value="C:cytoplasm"/>
    <property type="evidence" value="ECO:0007669"/>
    <property type="project" value="TreeGrafter"/>
</dbReference>
<dbReference type="CDD" id="cd04301">
    <property type="entry name" value="NAT_SF"/>
    <property type="match status" value="1"/>
</dbReference>
<evidence type="ECO:0000256" key="5">
    <source>
        <dbReference type="ARBA" id="ARBA00022679"/>
    </source>
</evidence>
<dbReference type="InterPro" id="IPR016181">
    <property type="entry name" value="Acyl_CoA_acyltransferase"/>
</dbReference>
<dbReference type="InterPro" id="IPR013785">
    <property type="entry name" value="Aldolase_TIM"/>
</dbReference>
<dbReference type="EC" id="2.3.1.311" evidence="13"/>
<dbReference type="SFLD" id="SFLDF00344">
    <property type="entry name" value="ELP3-like"/>
    <property type="match status" value="1"/>
</dbReference>
<keyword evidence="9" id="KW-0694">RNA-binding</keyword>
<dbReference type="SUPFAM" id="SSF102114">
    <property type="entry name" value="Radical SAM enzymes"/>
    <property type="match status" value="1"/>
</dbReference>
<name>A0A0G0WCE2_UNCC2</name>
<dbReference type="Gene3D" id="3.20.20.70">
    <property type="entry name" value="Aldolase class I"/>
    <property type="match status" value="1"/>
</dbReference>
<dbReference type="GO" id="GO:0002926">
    <property type="term" value="P:tRNA wobble base 5-methoxycarbonylmethyl-2-thiouridinylation"/>
    <property type="evidence" value="ECO:0007669"/>
    <property type="project" value="TreeGrafter"/>
</dbReference>
<dbReference type="Pfam" id="PF00583">
    <property type="entry name" value="Acetyltransf_1"/>
    <property type="match status" value="1"/>
</dbReference>
<keyword evidence="8 15" id="KW-0479">Metal-binding</keyword>
<feature type="binding site" evidence="15">
    <location>
        <position position="100"/>
    </location>
    <ligand>
        <name>[4Fe-4S] cluster</name>
        <dbReference type="ChEBI" id="CHEBI:49883"/>
        <note>4Fe-4S-S-AdoMet</note>
    </ligand>
</feature>
<dbReference type="GO" id="GO:0106261">
    <property type="term" value="F:tRNA uridine(34) acetyltransferase activity"/>
    <property type="evidence" value="ECO:0007669"/>
    <property type="project" value="UniProtKB-EC"/>
</dbReference>
<evidence type="ECO:0000256" key="7">
    <source>
        <dbReference type="ARBA" id="ARBA00022694"/>
    </source>
</evidence>
<evidence type="ECO:0000256" key="3">
    <source>
        <dbReference type="ARBA" id="ARBA00022485"/>
    </source>
</evidence>
<dbReference type="Pfam" id="PF04055">
    <property type="entry name" value="Radical_SAM"/>
    <property type="match status" value="1"/>
</dbReference>
<keyword evidence="11 15" id="KW-0411">Iron-sulfur</keyword>
<protein>
    <recommendedName>
        <fullName evidence="13">tRNA carboxymethyluridine synthase</fullName>
        <ecNumber evidence="13">2.3.1.311</ecNumber>
    </recommendedName>
</protein>
<keyword evidence="10 15" id="KW-0408">Iron</keyword>
<dbReference type="InterPro" id="IPR006638">
    <property type="entry name" value="Elp3/MiaA/NifB-like_rSAM"/>
</dbReference>
<dbReference type="PANTHER" id="PTHR11135">
    <property type="entry name" value="HISTONE ACETYLTRANSFERASE-RELATED"/>
    <property type="match status" value="1"/>
</dbReference>
<keyword evidence="12 17" id="KW-0012">Acyltransferase</keyword>
<proteinExistence type="inferred from homology"/>
<dbReference type="GO" id="GO:0051539">
    <property type="term" value="F:4 iron, 4 sulfur cluster binding"/>
    <property type="evidence" value="ECO:0007669"/>
    <property type="project" value="UniProtKB-KW"/>
</dbReference>
<dbReference type="InterPro" id="IPR039661">
    <property type="entry name" value="ELP3"/>
</dbReference>
<dbReference type="AlphaFoldDB" id="A0A0G0WCE2"/>
<keyword evidence="5 17" id="KW-0808">Transferase</keyword>
<organism evidence="17 18">
    <name type="scientific">candidate division CPR2 bacterium GW2011_GWC1_41_48</name>
    <dbReference type="NCBI Taxonomy" id="1618344"/>
    <lineage>
        <taxon>Bacteria</taxon>
        <taxon>Bacteria division CPR2</taxon>
    </lineage>
</organism>
<dbReference type="SFLD" id="SFLDG01086">
    <property type="entry name" value="elongater_protein-like"/>
    <property type="match status" value="1"/>
</dbReference>
<dbReference type="InterPro" id="IPR032432">
    <property type="entry name" value="Radical_SAM_C"/>
</dbReference>
<evidence type="ECO:0000256" key="4">
    <source>
        <dbReference type="ARBA" id="ARBA00022555"/>
    </source>
</evidence>
<dbReference type="NCBIfam" id="TIGR01211">
    <property type="entry name" value="ELP3"/>
    <property type="match status" value="1"/>
</dbReference>
<dbReference type="InterPro" id="IPR058240">
    <property type="entry name" value="rSAM_sf"/>
</dbReference>
<evidence type="ECO:0000256" key="12">
    <source>
        <dbReference type="ARBA" id="ARBA00023315"/>
    </source>
</evidence>
<dbReference type="EMBL" id="LCBL01000001">
    <property type="protein sequence ID" value="KKS09717.1"/>
    <property type="molecule type" value="Genomic_DNA"/>
</dbReference>
<evidence type="ECO:0000313" key="17">
    <source>
        <dbReference type="EMBL" id="KKS09717.1"/>
    </source>
</evidence>
<dbReference type="Gene3D" id="3.40.630.30">
    <property type="match status" value="1"/>
</dbReference>
<dbReference type="PANTHER" id="PTHR11135:SF2">
    <property type="entry name" value="ELONGATOR COMPLEX PROTEIN 3"/>
    <property type="match status" value="1"/>
</dbReference>
<dbReference type="SMART" id="SM00729">
    <property type="entry name" value="Elp3"/>
    <property type="match status" value="1"/>
</dbReference>
<dbReference type="InterPro" id="IPR034687">
    <property type="entry name" value="ELP3-like"/>
</dbReference>
<evidence type="ECO:0000259" key="16">
    <source>
        <dbReference type="PROSITE" id="PS51918"/>
    </source>
</evidence>
<evidence type="ECO:0000256" key="11">
    <source>
        <dbReference type="ARBA" id="ARBA00023014"/>
    </source>
</evidence>
<feature type="domain" description="Radical SAM core" evidence="16">
    <location>
        <begin position="83"/>
        <end position="363"/>
    </location>
</feature>
<sequence length="529" mass="60525">MNFPTNFPQPNEIFFKASLEVLENIKANNIMKVDILEGTIKRVSKSYKINTIPQWVINWTYNHQDKIEISKEGKECLMIKKVRSASGIVSVSVFTKPYPCPGTCIFCPTEKNIPKSYLSNEPAVMRAVRNKYDPVSQIKSRLDQLQYSGHNLDKIELIIQGGTFSNLPRKYRESFVTACFAAVNGWPEIPKKNSFALLEEQENNEKAENRIIGLTIETRPDWINEEETKFLRALGVTRIELGVQSINDNVLELNKRGHTAHEVVKATKLLKDAGFKVCYHMMPGLPGSTLQDDMNGIKELFLNPAFKPDLLKIYPCVVTKLSELENWYQKGKFQPIGDRDLEELLIEIKKHVPPYVRIQRLGRDIPATDIIAGSKISNIRQKILSNKKVLCYCVRCREVKNKAIVNPKLRITKYEASKGMEYFLEYINKDDDTLYSLLRLRIPSEDTVYDVIKDSAIIREVHTYGKQIQIGKDGDIQHQGFGKLLIQKAEEIAKENGLKKITVISGIGARDYYSNLGYHLDNTYMIKEI</sequence>
<dbReference type="PATRIC" id="fig|1618344.3.peg.128"/>
<feature type="binding site" evidence="15">
    <location>
        <position position="104"/>
    </location>
    <ligand>
        <name>[4Fe-4S] cluster</name>
        <dbReference type="ChEBI" id="CHEBI:49883"/>
        <note>4Fe-4S-S-AdoMet</note>
    </ligand>
</feature>
<dbReference type="GO" id="GO:0000049">
    <property type="term" value="F:tRNA binding"/>
    <property type="evidence" value="ECO:0007669"/>
    <property type="project" value="UniProtKB-KW"/>
</dbReference>